<evidence type="ECO:0000259" key="3">
    <source>
        <dbReference type="Pfam" id="PF07331"/>
    </source>
</evidence>
<feature type="transmembrane region" description="Helical" evidence="2">
    <location>
        <begin position="109"/>
        <end position="142"/>
    </location>
</feature>
<dbReference type="EMBL" id="BAABJP010000001">
    <property type="protein sequence ID" value="GAA5146611.1"/>
    <property type="molecule type" value="Genomic_DNA"/>
</dbReference>
<keyword evidence="2" id="KW-0472">Membrane</keyword>
<evidence type="ECO:0000313" key="4">
    <source>
        <dbReference type="EMBL" id="GAA5146611.1"/>
    </source>
</evidence>
<dbReference type="InterPro" id="IPR009936">
    <property type="entry name" value="DUF1468"/>
</dbReference>
<feature type="compositionally biased region" description="Polar residues" evidence="1">
    <location>
        <begin position="81"/>
        <end position="91"/>
    </location>
</feature>
<evidence type="ECO:0000313" key="5">
    <source>
        <dbReference type="Proteomes" id="UP001428817"/>
    </source>
</evidence>
<keyword evidence="2" id="KW-1133">Transmembrane helix</keyword>
<feature type="transmembrane region" description="Helical" evidence="2">
    <location>
        <begin position="148"/>
        <end position="166"/>
    </location>
</feature>
<name>A0ABP9PNQ8_9PSEU</name>
<reference evidence="5" key="1">
    <citation type="journal article" date="2019" name="Int. J. Syst. Evol. Microbiol.">
        <title>The Global Catalogue of Microorganisms (GCM) 10K type strain sequencing project: providing services to taxonomists for standard genome sequencing and annotation.</title>
        <authorList>
            <consortium name="The Broad Institute Genomics Platform"/>
            <consortium name="The Broad Institute Genome Sequencing Center for Infectious Disease"/>
            <person name="Wu L."/>
            <person name="Ma J."/>
        </authorList>
    </citation>
    <scope>NUCLEOTIDE SEQUENCE [LARGE SCALE GENOMIC DNA]</scope>
    <source>
        <strain evidence="5">JCM 18303</strain>
    </source>
</reference>
<protein>
    <recommendedName>
        <fullName evidence="3">DUF1468 domain-containing protein</fullName>
    </recommendedName>
</protein>
<feature type="transmembrane region" description="Helical" evidence="2">
    <location>
        <begin position="43"/>
        <end position="62"/>
    </location>
</feature>
<dbReference type="Proteomes" id="UP001428817">
    <property type="component" value="Unassembled WGS sequence"/>
</dbReference>
<evidence type="ECO:0000256" key="1">
    <source>
        <dbReference type="SAM" id="MobiDB-lite"/>
    </source>
</evidence>
<organism evidence="4 5">
    <name type="scientific">Pseudonocardia eucalypti</name>
    <dbReference type="NCBI Taxonomy" id="648755"/>
    <lineage>
        <taxon>Bacteria</taxon>
        <taxon>Bacillati</taxon>
        <taxon>Actinomycetota</taxon>
        <taxon>Actinomycetes</taxon>
        <taxon>Pseudonocardiales</taxon>
        <taxon>Pseudonocardiaceae</taxon>
        <taxon>Pseudonocardia</taxon>
    </lineage>
</organism>
<feature type="domain" description="DUF1468" evidence="3">
    <location>
        <begin position="15"/>
        <end position="175"/>
    </location>
</feature>
<dbReference type="RefSeq" id="WP_185058865.1">
    <property type="nucleotide sequence ID" value="NZ_BAABJP010000001.1"/>
</dbReference>
<comment type="caution">
    <text evidence="4">The sequence shown here is derived from an EMBL/GenBank/DDBJ whole genome shotgun (WGS) entry which is preliminary data.</text>
</comment>
<proteinExistence type="predicted"/>
<keyword evidence="5" id="KW-1185">Reference proteome</keyword>
<sequence length="181" mass="18415">MPESERTTQRATALFALLLLVGAVVMIADGARRPAGGPGLGPGAAPVAIGALLGLVGAGLLVQARAALRFRSPEKPEPEPDSQSGDGMSQISTQSSSAWKSAAGGWWRVGALVAVLLAFAVLLPIVGYVVSSAGLFAAAALLLGAPRSWNVLAYGWAVAAIAFLVFDRLIGLSLPVGPWGF</sequence>
<evidence type="ECO:0000256" key="2">
    <source>
        <dbReference type="SAM" id="Phobius"/>
    </source>
</evidence>
<feature type="region of interest" description="Disordered" evidence="1">
    <location>
        <begin position="72"/>
        <end position="91"/>
    </location>
</feature>
<dbReference type="Pfam" id="PF07331">
    <property type="entry name" value="TctB"/>
    <property type="match status" value="1"/>
</dbReference>
<keyword evidence="2" id="KW-0812">Transmembrane</keyword>
<accession>A0ABP9PNQ8</accession>
<gene>
    <name evidence="4" type="ORF">GCM10023321_06320</name>
</gene>